<evidence type="ECO:0000256" key="1">
    <source>
        <dbReference type="SAM" id="MobiDB-lite"/>
    </source>
</evidence>
<protein>
    <submittedName>
        <fullName evidence="2">Uncharacterized protein</fullName>
    </submittedName>
</protein>
<reference evidence="2 3" key="1">
    <citation type="submission" date="2024-03" db="EMBL/GenBank/DDBJ databases">
        <title>Whole genome sequencing of Streptomyces racemochromogenes, to identify antimicrobial biosynthetic gene clusters.</title>
        <authorList>
            <person name="Suryawanshi P."/>
            <person name="Krishnaraj P.U."/>
            <person name="Arun Y.P."/>
            <person name="Suryawanshi M.P."/>
            <person name="Rakshit O."/>
        </authorList>
    </citation>
    <scope>NUCLEOTIDE SEQUENCE [LARGE SCALE GENOMIC DNA]</scope>
    <source>
        <strain evidence="2 3">AUDT626</strain>
    </source>
</reference>
<evidence type="ECO:0000313" key="2">
    <source>
        <dbReference type="EMBL" id="MFH7596365.1"/>
    </source>
</evidence>
<organism evidence="2 3">
    <name type="scientific">Streptomyces racemochromogenes</name>
    <dbReference type="NCBI Taxonomy" id="67353"/>
    <lineage>
        <taxon>Bacteria</taxon>
        <taxon>Bacillati</taxon>
        <taxon>Actinomycetota</taxon>
        <taxon>Actinomycetes</taxon>
        <taxon>Kitasatosporales</taxon>
        <taxon>Streptomycetaceae</taxon>
        <taxon>Streptomyces</taxon>
    </lineage>
</organism>
<accession>A0ABW7PDA5</accession>
<dbReference type="RefSeq" id="WP_395510199.1">
    <property type="nucleotide sequence ID" value="NZ_JBBDHD010000031.1"/>
</dbReference>
<gene>
    <name evidence="2" type="ORF">WDV06_14845</name>
</gene>
<keyword evidence="3" id="KW-1185">Reference proteome</keyword>
<comment type="caution">
    <text evidence="2">The sequence shown here is derived from an EMBL/GenBank/DDBJ whole genome shotgun (WGS) entry which is preliminary data.</text>
</comment>
<sequence length="169" mass="17744">MSGRRVRDVVGDVVAQVAPDEAVMVEGLLTLDDASVVRRLAGRGGRDPLGFGVTEVAALVTPVVWLVLDQMAAAAAGAAVERVGRRTGGWLRRLFRRPLPPAVLPPLDRDQLAEVHRRVVEAATRRGLTADRAAELADAVVAASVLAEPAVEPPEGQEEAAEPAGGDPR</sequence>
<dbReference type="EMBL" id="JBBDHD010000031">
    <property type="protein sequence ID" value="MFH7596365.1"/>
    <property type="molecule type" value="Genomic_DNA"/>
</dbReference>
<name>A0ABW7PDA5_9ACTN</name>
<proteinExistence type="predicted"/>
<dbReference type="Proteomes" id="UP001610631">
    <property type="component" value="Unassembled WGS sequence"/>
</dbReference>
<evidence type="ECO:0000313" key="3">
    <source>
        <dbReference type="Proteomes" id="UP001610631"/>
    </source>
</evidence>
<feature type="region of interest" description="Disordered" evidence="1">
    <location>
        <begin position="147"/>
        <end position="169"/>
    </location>
</feature>